<dbReference type="GO" id="GO:0005615">
    <property type="term" value="C:extracellular space"/>
    <property type="evidence" value="ECO:0007669"/>
    <property type="project" value="TreeGrafter"/>
</dbReference>
<dbReference type="GO" id="GO:0030198">
    <property type="term" value="P:extracellular matrix organization"/>
    <property type="evidence" value="ECO:0007669"/>
    <property type="project" value="TreeGrafter"/>
</dbReference>
<dbReference type="GO" id="GO:0031012">
    <property type="term" value="C:extracellular matrix"/>
    <property type="evidence" value="ECO:0007669"/>
    <property type="project" value="TreeGrafter"/>
</dbReference>
<dbReference type="GO" id="GO:0050839">
    <property type="term" value="F:cell adhesion molecule binding"/>
    <property type="evidence" value="ECO:0007669"/>
    <property type="project" value="TreeGrafter"/>
</dbReference>
<evidence type="ECO:0000313" key="4">
    <source>
        <dbReference type="Proteomes" id="UP000501812"/>
    </source>
</evidence>
<evidence type="ECO:0000256" key="1">
    <source>
        <dbReference type="SAM" id="SignalP"/>
    </source>
</evidence>
<dbReference type="Pfam" id="PF02469">
    <property type="entry name" value="Fasciclin"/>
    <property type="match status" value="1"/>
</dbReference>
<dbReference type="SUPFAM" id="SSF82153">
    <property type="entry name" value="FAS1 domain"/>
    <property type="match status" value="1"/>
</dbReference>
<name>A0A858RJ41_9BACT</name>
<gene>
    <name evidence="3" type="ORF">HHL09_12380</name>
</gene>
<dbReference type="SMART" id="SM00554">
    <property type="entry name" value="FAS1"/>
    <property type="match status" value="1"/>
</dbReference>
<evidence type="ECO:0000313" key="3">
    <source>
        <dbReference type="EMBL" id="QJE96544.1"/>
    </source>
</evidence>
<dbReference type="RefSeq" id="WP_169454945.1">
    <property type="nucleotide sequence ID" value="NZ_CP051774.1"/>
</dbReference>
<sequence>MKTKNITRMALLLALSGLTPVAIAQTETETKTTTETKITKEKGDTAVVEVKEIPEPGTIAAGLRDAATFSIFTKALRASEVDLQLGTKGAFTVFAPTDEAFGKLKEGTLDKLFLPENKEKLRSLVLYHVVPGIFTSSELKNGEIKTANGEKVEIDIKTNTVEVEDSKIAKADLVLSNGVVHSIDKVMVPKSLDGFAGLDED</sequence>
<dbReference type="AlphaFoldDB" id="A0A858RJ41"/>
<proteinExistence type="predicted"/>
<dbReference type="PANTHER" id="PTHR10900">
    <property type="entry name" value="PERIOSTIN-RELATED"/>
    <property type="match status" value="1"/>
</dbReference>
<feature type="chain" id="PRO_5032417008" evidence="1">
    <location>
        <begin position="25"/>
        <end position="201"/>
    </location>
</feature>
<dbReference type="EMBL" id="CP051774">
    <property type="protein sequence ID" value="QJE96544.1"/>
    <property type="molecule type" value="Genomic_DNA"/>
</dbReference>
<dbReference type="GO" id="GO:0007155">
    <property type="term" value="P:cell adhesion"/>
    <property type="evidence" value="ECO:0007669"/>
    <property type="project" value="TreeGrafter"/>
</dbReference>
<evidence type="ECO:0000259" key="2">
    <source>
        <dbReference type="PROSITE" id="PS50213"/>
    </source>
</evidence>
<reference evidence="3 4" key="1">
    <citation type="submission" date="2020-04" db="EMBL/GenBank/DDBJ databases">
        <title>Luteolibacter sp. G-1-1-1 isolated from soil.</title>
        <authorList>
            <person name="Dahal R.H."/>
        </authorList>
    </citation>
    <scope>NUCLEOTIDE SEQUENCE [LARGE SCALE GENOMIC DNA]</scope>
    <source>
        <strain evidence="3 4">G-1-1-1</strain>
    </source>
</reference>
<feature type="signal peptide" evidence="1">
    <location>
        <begin position="1"/>
        <end position="24"/>
    </location>
</feature>
<feature type="domain" description="FAS1" evidence="2">
    <location>
        <begin position="56"/>
        <end position="187"/>
    </location>
</feature>
<keyword evidence="4" id="KW-1185">Reference proteome</keyword>
<dbReference type="InterPro" id="IPR000782">
    <property type="entry name" value="FAS1_domain"/>
</dbReference>
<dbReference type="PANTHER" id="PTHR10900:SF77">
    <property type="entry name" value="FI19380P1"/>
    <property type="match status" value="1"/>
</dbReference>
<dbReference type="InterPro" id="IPR036378">
    <property type="entry name" value="FAS1_dom_sf"/>
</dbReference>
<protein>
    <submittedName>
        <fullName evidence="3">Fasciclin domain-containing protein</fullName>
    </submittedName>
</protein>
<organism evidence="3 4">
    <name type="scientific">Luteolibacter luteus</name>
    <dbReference type="NCBI Taxonomy" id="2728835"/>
    <lineage>
        <taxon>Bacteria</taxon>
        <taxon>Pseudomonadati</taxon>
        <taxon>Verrucomicrobiota</taxon>
        <taxon>Verrucomicrobiia</taxon>
        <taxon>Verrucomicrobiales</taxon>
        <taxon>Verrucomicrobiaceae</taxon>
        <taxon>Luteolibacter</taxon>
    </lineage>
</organism>
<dbReference type="Proteomes" id="UP000501812">
    <property type="component" value="Chromosome"/>
</dbReference>
<keyword evidence="1" id="KW-0732">Signal</keyword>
<dbReference type="Gene3D" id="2.30.180.10">
    <property type="entry name" value="FAS1 domain"/>
    <property type="match status" value="1"/>
</dbReference>
<dbReference type="InterPro" id="IPR050904">
    <property type="entry name" value="Adhesion/Biosynth-related"/>
</dbReference>
<accession>A0A858RJ41</accession>
<dbReference type="PROSITE" id="PS50213">
    <property type="entry name" value="FAS1"/>
    <property type="match status" value="1"/>
</dbReference>
<dbReference type="KEGG" id="luo:HHL09_12380"/>
<dbReference type="FunFam" id="2.30.180.10:FF:000032">
    <property type="entry name" value="Fasciclin domain-containing protein, putative"/>
    <property type="match status" value="1"/>
</dbReference>